<evidence type="ECO:0000259" key="1">
    <source>
        <dbReference type="PROSITE" id="PS51332"/>
    </source>
</evidence>
<reference evidence="2 3" key="1">
    <citation type="submission" date="2019-10" db="EMBL/GenBank/DDBJ databases">
        <title>Draft Genome Sequence of the Caffeine Degrading Methylotroph Methylorubrum populi PINKEL.</title>
        <authorList>
            <person name="Dawson S.C."/>
            <person name="Zhang X."/>
            <person name="Wright M.E."/>
            <person name="Sharma G."/>
            <person name="Langner J.T."/>
            <person name="Ditty J.L."/>
            <person name="Subuyuj G.A."/>
        </authorList>
    </citation>
    <scope>NUCLEOTIDE SEQUENCE [LARGE SCALE GENOMIC DNA]</scope>
    <source>
        <strain evidence="2 3">Pinkel</strain>
    </source>
</reference>
<dbReference type="InterPro" id="IPR006158">
    <property type="entry name" value="Cobalamin-bd"/>
</dbReference>
<dbReference type="Pfam" id="PF02310">
    <property type="entry name" value="B12-binding"/>
    <property type="match status" value="1"/>
</dbReference>
<sequence>MGEWRHFGERLELPALAPDCGVVTEAPACSAFEHPREVAGMRSQLASVVEAEILPRLMLAHRQRLQPRGPGSARRPTSDEVQRLSELLLARTDTDLALHLLQFLDEGLTLEAVLVELLAPVARHLGHLWEEDACDFVDVTVALGRLQAATRDLCARVEDESADASGRSILLLPCPGETHVFCLSLVATIFRESGWDVTTTGAHSNLDPVELIRAEWFDVLGLTLACDVLVPALPEAIRALRAASLNPRVKVLVGGPYFARNPNQARLVGADGTAEDGRLAPLIAESLLEMRTRAC</sequence>
<organism evidence="2 3">
    <name type="scientific">Methylorubrum populi</name>
    <dbReference type="NCBI Taxonomy" id="223967"/>
    <lineage>
        <taxon>Bacteria</taxon>
        <taxon>Pseudomonadati</taxon>
        <taxon>Pseudomonadota</taxon>
        <taxon>Alphaproteobacteria</taxon>
        <taxon>Hyphomicrobiales</taxon>
        <taxon>Methylobacteriaceae</taxon>
        <taxon>Methylorubrum</taxon>
    </lineage>
</organism>
<dbReference type="EMBL" id="WEKV01000020">
    <property type="protein sequence ID" value="KAB7782568.1"/>
    <property type="molecule type" value="Genomic_DNA"/>
</dbReference>
<dbReference type="SUPFAM" id="SSF52242">
    <property type="entry name" value="Cobalamin (vitamin B12)-binding domain"/>
    <property type="match status" value="1"/>
</dbReference>
<dbReference type="PROSITE" id="PS51332">
    <property type="entry name" value="B12_BINDING"/>
    <property type="match status" value="1"/>
</dbReference>
<evidence type="ECO:0000313" key="2">
    <source>
        <dbReference type="EMBL" id="KAB7782568.1"/>
    </source>
</evidence>
<protein>
    <submittedName>
        <fullName evidence="2">Heme-binding SCHIC domain protein putative oxygen sensor</fullName>
    </submittedName>
</protein>
<dbReference type="RefSeq" id="WP_152278938.1">
    <property type="nucleotide sequence ID" value="NZ_WEKV01000020.1"/>
</dbReference>
<dbReference type="GO" id="GO:0031419">
    <property type="term" value="F:cobalamin binding"/>
    <property type="evidence" value="ECO:0007669"/>
    <property type="project" value="InterPro"/>
</dbReference>
<evidence type="ECO:0000313" key="3">
    <source>
        <dbReference type="Proteomes" id="UP000469949"/>
    </source>
</evidence>
<feature type="domain" description="B12-binding" evidence="1">
    <location>
        <begin position="166"/>
        <end position="295"/>
    </location>
</feature>
<dbReference type="Proteomes" id="UP000469949">
    <property type="component" value="Unassembled WGS sequence"/>
</dbReference>
<accession>A0A833J0Y7</accession>
<proteinExistence type="predicted"/>
<dbReference type="GO" id="GO:0046872">
    <property type="term" value="F:metal ion binding"/>
    <property type="evidence" value="ECO:0007669"/>
    <property type="project" value="InterPro"/>
</dbReference>
<dbReference type="CDD" id="cd02065">
    <property type="entry name" value="B12-binding_like"/>
    <property type="match status" value="1"/>
</dbReference>
<dbReference type="AlphaFoldDB" id="A0A833J0Y7"/>
<comment type="caution">
    <text evidence="2">The sequence shown here is derived from an EMBL/GenBank/DDBJ whole genome shotgun (WGS) entry which is preliminary data.</text>
</comment>
<gene>
    <name evidence="2" type="ORF">F8B43_5323</name>
</gene>
<dbReference type="InterPro" id="IPR036724">
    <property type="entry name" value="Cobalamin-bd_sf"/>
</dbReference>
<dbReference type="Gene3D" id="3.40.50.280">
    <property type="entry name" value="Cobalamin-binding domain"/>
    <property type="match status" value="1"/>
</dbReference>
<name>A0A833J0Y7_9HYPH</name>